<name>A0A3E0GW68_9PSEU</name>
<dbReference type="RefSeq" id="WP_116180923.1">
    <property type="nucleotide sequence ID" value="NZ_CP144376.1"/>
</dbReference>
<dbReference type="Proteomes" id="UP000256269">
    <property type="component" value="Unassembled WGS sequence"/>
</dbReference>
<sequence>MTQRSGGANVAAVDVGGTQIKAALVDEDLTVTAERRCSTPVAGPDRAREVADAAARLVAELADATGRRVDAVGLVVPGIVDAERGVVVRSGSMGWREEPLRDLVAERTGLPTAFGHDVRTAGLAEYRLGAAAGSRSAMFLALGTGLAAALVLDGRLFEGGGFAGELGHVDVGVPEPCRCDMSGCFEAVSSAAAIARRYTARTGRPVDGAAEVAALLETDPDAAAVWADAVHGIAVALAWSVSLLAVDTVVIGGGLSLAGPKLLEPVEKELAGLLTFQRSPTLVAAALGDRAGCLGAALLALDALAG</sequence>
<gene>
    <name evidence="2" type="ORF">BCF44_122131</name>
</gene>
<proteinExistence type="inferred from homology"/>
<dbReference type="SUPFAM" id="SSF53067">
    <property type="entry name" value="Actin-like ATPase domain"/>
    <property type="match status" value="1"/>
</dbReference>
<accession>A0A3E0GW68</accession>
<keyword evidence="2" id="KW-0418">Kinase</keyword>
<evidence type="ECO:0000256" key="1">
    <source>
        <dbReference type="ARBA" id="ARBA00006479"/>
    </source>
</evidence>
<evidence type="ECO:0000313" key="2">
    <source>
        <dbReference type="EMBL" id="REH31108.1"/>
    </source>
</evidence>
<dbReference type="OrthoDB" id="9810372at2"/>
<dbReference type="PANTHER" id="PTHR18964">
    <property type="entry name" value="ROK (REPRESSOR, ORF, KINASE) FAMILY"/>
    <property type="match status" value="1"/>
</dbReference>
<protein>
    <submittedName>
        <fullName evidence="2">Glucokinase</fullName>
    </submittedName>
</protein>
<dbReference type="GO" id="GO:0016301">
    <property type="term" value="F:kinase activity"/>
    <property type="evidence" value="ECO:0007669"/>
    <property type="project" value="UniProtKB-KW"/>
</dbReference>
<keyword evidence="3" id="KW-1185">Reference proteome</keyword>
<reference evidence="2 3" key="1">
    <citation type="submission" date="2018-08" db="EMBL/GenBank/DDBJ databases">
        <title>Genomic Encyclopedia of Archaeal and Bacterial Type Strains, Phase II (KMG-II): from individual species to whole genera.</title>
        <authorList>
            <person name="Goeker M."/>
        </authorList>
    </citation>
    <scope>NUCLEOTIDE SEQUENCE [LARGE SCALE GENOMIC DNA]</scope>
    <source>
        <strain evidence="2 3">DSM 45791</strain>
    </source>
</reference>
<comment type="similarity">
    <text evidence="1">Belongs to the ROK (NagC/XylR) family.</text>
</comment>
<dbReference type="EMBL" id="QUNO01000022">
    <property type="protein sequence ID" value="REH31108.1"/>
    <property type="molecule type" value="Genomic_DNA"/>
</dbReference>
<comment type="caution">
    <text evidence="2">The sequence shown here is derived from an EMBL/GenBank/DDBJ whole genome shotgun (WGS) entry which is preliminary data.</text>
</comment>
<evidence type="ECO:0000313" key="3">
    <source>
        <dbReference type="Proteomes" id="UP000256269"/>
    </source>
</evidence>
<dbReference type="AlphaFoldDB" id="A0A3E0GW68"/>
<keyword evidence="2" id="KW-0808">Transferase</keyword>
<dbReference type="Pfam" id="PF00480">
    <property type="entry name" value="ROK"/>
    <property type="match status" value="1"/>
</dbReference>
<dbReference type="Gene3D" id="3.30.420.40">
    <property type="match status" value="2"/>
</dbReference>
<dbReference type="InterPro" id="IPR043129">
    <property type="entry name" value="ATPase_NBD"/>
</dbReference>
<organism evidence="2 3">
    <name type="scientific">Kutzneria buriramensis</name>
    <dbReference type="NCBI Taxonomy" id="1045776"/>
    <lineage>
        <taxon>Bacteria</taxon>
        <taxon>Bacillati</taxon>
        <taxon>Actinomycetota</taxon>
        <taxon>Actinomycetes</taxon>
        <taxon>Pseudonocardiales</taxon>
        <taxon>Pseudonocardiaceae</taxon>
        <taxon>Kutzneria</taxon>
    </lineage>
</organism>
<dbReference type="PANTHER" id="PTHR18964:SF149">
    <property type="entry name" value="BIFUNCTIONAL UDP-N-ACETYLGLUCOSAMINE 2-EPIMERASE_N-ACETYLMANNOSAMINE KINASE"/>
    <property type="match status" value="1"/>
</dbReference>
<dbReference type="InterPro" id="IPR000600">
    <property type="entry name" value="ROK"/>
</dbReference>